<dbReference type="AlphaFoldDB" id="G2XY07"/>
<feature type="compositionally biased region" description="Low complexity" evidence="1">
    <location>
        <begin position="9"/>
        <end position="25"/>
    </location>
</feature>
<dbReference type="HOGENOM" id="CLU_1045834_0_0_1"/>
<dbReference type="EMBL" id="FQ790277">
    <property type="protein sequence ID" value="CCD45344.1"/>
    <property type="molecule type" value="Genomic_DNA"/>
</dbReference>
<evidence type="ECO:0000313" key="3">
    <source>
        <dbReference type="Proteomes" id="UP000008177"/>
    </source>
</evidence>
<feature type="region of interest" description="Disordered" evidence="1">
    <location>
        <begin position="1"/>
        <end position="74"/>
    </location>
</feature>
<name>G2XY07_BOTF4</name>
<organism evidence="2 3">
    <name type="scientific">Botryotinia fuckeliana (strain T4)</name>
    <name type="common">Noble rot fungus</name>
    <name type="synonym">Botrytis cinerea</name>
    <dbReference type="NCBI Taxonomy" id="999810"/>
    <lineage>
        <taxon>Eukaryota</taxon>
        <taxon>Fungi</taxon>
        <taxon>Dikarya</taxon>
        <taxon>Ascomycota</taxon>
        <taxon>Pezizomycotina</taxon>
        <taxon>Leotiomycetes</taxon>
        <taxon>Helotiales</taxon>
        <taxon>Sclerotiniaceae</taxon>
        <taxon>Botrytis</taxon>
    </lineage>
</organism>
<accession>G2XY07</accession>
<protein>
    <submittedName>
        <fullName evidence="2">Uncharacterized protein</fullName>
    </submittedName>
</protein>
<reference evidence="3" key="1">
    <citation type="journal article" date="2011" name="PLoS Genet.">
        <title>Genomic analysis of the necrotrophic fungal pathogens Sclerotinia sclerotiorum and Botrytis cinerea.</title>
        <authorList>
            <person name="Amselem J."/>
            <person name="Cuomo C.A."/>
            <person name="van Kan J.A."/>
            <person name="Viaud M."/>
            <person name="Benito E.P."/>
            <person name="Couloux A."/>
            <person name="Coutinho P.M."/>
            <person name="de Vries R.P."/>
            <person name="Dyer P.S."/>
            <person name="Fillinger S."/>
            <person name="Fournier E."/>
            <person name="Gout L."/>
            <person name="Hahn M."/>
            <person name="Kohn L."/>
            <person name="Lapalu N."/>
            <person name="Plummer K.M."/>
            <person name="Pradier J.M."/>
            <person name="Quevillon E."/>
            <person name="Sharon A."/>
            <person name="Simon A."/>
            <person name="ten Have A."/>
            <person name="Tudzynski B."/>
            <person name="Tudzynski P."/>
            <person name="Wincker P."/>
            <person name="Andrew M."/>
            <person name="Anthouard V."/>
            <person name="Beever R.E."/>
            <person name="Beffa R."/>
            <person name="Benoit I."/>
            <person name="Bouzid O."/>
            <person name="Brault B."/>
            <person name="Chen Z."/>
            <person name="Choquer M."/>
            <person name="Collemare J."/>
            <person name="Cotton P."/>
            <person name="Danchin E.G."/>
            <person name="Da Silva C."/>
            <person name="Gautier A."/>
            <person name="Giraud C."/>
            <person name="Giraud T."/>
            <person name="Gonzalez C."/>
            <person name="Grossetete S."/>
            <person name="Guldener U."/>
            <person name="Henrissat B."/>
            <person name="Howlett B.J."/>
            <person name="Kodira C."/>
            <person name="Kretschmer M."/>
            <person name="Lappartient A."/>
            <person name="Leroch M."/>
            <person name="Levis C."/>
            <person name="Mauceli E."/>
            <person name="Neuveglise C."/>
            <person name="Oeser B."/>
            <person name="Pearson M."/>
            <person name="Poulain J."/>
            <person name="Poussereau N."/>
            <person name="Quesneville H."/>
            <person name="Rascle C."/>
            <person name="Schumacher J."/>
            <person name="Segurens B."/>
            <person name="Sexton A."/>
            <person name="Silva E."/>
            <person name="Sirven C."/>
            <person name="Soanes D.M."/>
            <person name="Talbot N.J."/>
            <person name="Templeton M."/>
            <person name="Yandava C."/>
            <person name="Yarden O."/>
            <person name="Zeng Q."/>
            <person name="Rollins J.A."/>
            <person name="Lebrun M.H."/>
            <person name="Dickman M."/>
        </authorList>
    </citation>
    <scope>NUCLEOTIDE SEQUENCE [LARGE SCALE GENOMIC DNA]</scope>
    <source>
        <strain evidence="3">T4</strain>
    </source>
</reference>
<dbReference type="InParanoid" id="G2XY07"/>
<sequence length="266" mass="29305">MIFRRMGADPSVSISSDSPNSNNSDTTLPWNPDLTSPNSNNSDTTLSRTSYLTPSEPDSNRSNITLPSISEPIPPDTNYSDVALPGFSTLLAPNNSVTPDRNYYKDLVPGNFRSSGPYKAGPTIENYSGVSDPRNLHPSIPDRHTLNSEPPLPLKRILSQPCLHCSRDFTLGIPCSRVEPCFECVKSNKFCSFPQSAVFVEPAIPPAPNHIFFRYHFPGGVVTANNFTLVKDLNWAEGDYMEARAFDTNTGIEMHGCMVGWYPKSV</sequence>
<gene>
    <name evidence="2" type="ORF">BofuT4_P120500.1</name>
</gene>
<evidence type="ECO:0000256" key="1">
    <source>
        <dbReference type="SAM" id="MobiDB-lite"/>
    </source>
</evidence>
<dbReference type="Proteomes" id="UP000008177">
    <property type="component" value="Unplaced contigs"/>
</dbReference>
<dbReference type="OrthoDB" id="3535822at2759"/>
<evidence type="ECO:0000313" key="2">
    <source>
        <dbReference type="EMBL" id="CCD45344.1"/>
    </source>
</evidence>
<proteinExistence type="predicted"/>
<feature type="compositionally biased region" description="Polar residues" evidence="1">
    <location>
        <begin position="26"/>
        <end position="68"/>
    </location>
</feature>